<feature type="domain" description="Phage capsid-like C-terminal" evidence="4">
    <location>
        <begin position="113"/>
        <end position="393"/>
    </location>
</feature>
<dbReference type="EMBL" id="MT141536">
    <property type="protein sequence ID" value="QJA65326.1"/>
    <property type="molecule type" value="Genomic_DNA"/>
</dbReference>
<reference evidence="6" key="1">
    <citation type="submission" date="2020-03" db="EMBL/GenBank/DDBJ databases">
        <title>The deep terrestrial virosphere.</title>
        <authorList>
            <person name="Holmfeldt K."/>
            <person name="Nilsson E."/>
            <person name="Simone D."/>
            <person name="Lopez-Fernandez M."/>
            <person name="Wu X."/>
            <person name="de Brujin I."/>
            <person name="Lundin D."/>
            <person name="Andersson A."/>
            <person name="Bertilsson S."/>
            <person name="Dopson M."/>
        </authorList>
    </citation>
    <scope>NUCLEOTIDE SEQUENCE</scope>
    <source>
        <strain evidence="6">MM415A00356</strain>
        <strain evidence="5">MM415B00404</strain>
    </source>
</reference>
<evidence type="ECO:0000313" key="5">
    <source>
        <dbReference type="EMBL" id="QJA65326.1"/>
    </source>
</evidence>
<comment type="subcellular location">
    <subcellularLocation>
        <location evidence="1">Virion</location>
    </subcellularLocation>
</comment>
<feature type="region of interest" description="Disordered" evidence="3">
    <location>
        <begin position="26"/>
        <end position="48"/>
    </location>
</feature>
<protein>
    <submittedName>
        <fullName evidence="6">Putative capsid protein</fullName>
    </submittedName>
</protein>
<keyword evidence="2" id="KW-0946">Virion</keyword>
<sequence>MPLTKEEKQEIAETVAVALKESGALDATRKFTPGDPPEHSGKGDPEVEIISSPEDRIILDPKGTFEDFGEFAAAVAGKGAKWYGTQHLDKLKAYNNAVIKTTGHMEEGDMAQGGYLVPVEFRAELLQTKLEMTVVGNRATRIPMQTNRITIPAIVDSNHSTNYFGGIIPYRTGEAAQKTASKPALGQVALTLHKLTGLVYMTDELLEDSPISVVPVLNTLFATAIAFEEDDDYLMGTGVGRPLGAFNAGNPSLIAQAIEVGQPAATIVWQNIAKMWSRLHPSSMRNAIWVANNECFPQLATMSMAVGTGGVPVWLPANGAANTPFGTLMGRPLMLCEKMQALGTQGDIGLADFSQYLVAEKAGGGLKTATSIHLRFDYDETCFRWVLRYDGQPWWLSDLTPKRGTATLSPFVVLAVRA</sequence>
<accession>A0A6M3KNG9</accession>
<name>A0A6M3KNG9_9ZZZZ</name>
<dbReference type="Pfam" id="PF05065">
    <property type="entry name" value="Phage_capsid"/>
    <property type="match status" value="1"/>
</dbReference>
<evidence type="ECO:0000256" key="2">
    <source>
        <dbReference type="ARBA" id="ARBA00022844"/>
    </source>
</evidence>
<feature type="compositionally biased region" description="Basic and acidic residues" evidence="3">
    <location>
        <begin position="36"/>
        <end position="45"/>
    </location>
</feature>
<dbReference type="AlphaFoldDB" id="A0A6M3KNG9"/>
<gene>
    <name evidence="6" type="ORF">MM415A00356_0027</name>
    <name evidence="5" type="ORF">MM415B00404_0028</name>
</gene>
<evidence type="ECO:0000259" key="4">
    <source>
        <dbReference type="Pfam" id="PF05065"/>
    </source>
</evidence>
<dbReference type="GO" id="GO:0044423">
    <property type="term" value="C:virion component"/>
    <property type="evidence" value="ECO:0007669"/>
    <property type="project" value="UniProtKB-KW"/>
</dbReference>
<dbReference type="Gene3D" id="3.30.2400.10">
    <property type="entry name" value="Major capsid protein gp5"/>
    <property type="match status" value="1"/>
</dbReference>
<dbReference type="SUPFAM" id="SSF56563">
    <property type="entry name" value="Major capsid protein gp5"/>
    <property type="match status" value="1"/>
</dbReference>
<dbReference type="EMBL" id="MT142498">
    <property type="protein sequence ID" value="QJA82878.1"/>
    <property type="molecule type" value="Genomic_DNA"/>
</dbReference>
<dbReference type="InterPro" id="IPR054612">
    <property type="entry name" value="Phage_capsid-like_C"/>
</dbReference>
<dbReference type="NCBIfam" id="TIGR01554">
    <property type="entry name" value="major_cap_HK97"/>
    <property type="match status" value="1"/>
</dbReference>
<dbReference type="InterPro" id="IPR024455">
    <property type="entry name" value="Phage_capsid"/>
</dbReference>
<evidence type="ECO:0000313" key="6">
    <source>
        <dbReference type="EMBL" id="QJA82878.1"/>
    </source>
</evidence>
<proteinExistence type="predicted"/>
<evidence type="ECO:0000256" key="1">
    <source>
        <dbReference type="ARBA" id="ARBA00004328"/>
    </source>
</evidence>
<organism evidence="6">
    <name type="scientific">viral metagenome</name>
    <dbReference type="NCBI Taxonomy" id="1070528"/>
    <lineage>
        <taxon>unclassified sequences</taxon>
        <taxon>metagenomes</taxon>
        <taxon>organismal metagenomes</taxon>
    </lineage>
</organism>
<evidence type="ECO:0000256" key="3">
    <source>
        <dbReference type="SAM" id="MobiDB-lite"/>
    </source>
</evidence>